<sequence>MMVPLYRTGAEQQGPPCVGTSFSCTYHLNQEVKFAKQGGASSGFSGPISTVPGSKSFNITKLPKPIIQYSLCSPIKKR</sequence>
<organism evidence="1 2">
    <name type="scientific">Paratrimastix pyriformis</name>
    <dbReference type="NCBI Taxonomy" id="342808"/>
    <lineage>
        <taxon>Eukaryota</taxon>
        <taxon>Metamonada</taxon>
        <taxon>Preaxostyla</taxon>
        <taxon>Paratrimastigidae</taxon>
        <taxon>Paratrimastix</taxon>
    </lineage>
</organism>
<dbReference type="Proteomes" id="UP001141327">
    <property type="component" value="Unassembled WGS sequence"/>
</dbReference>
<evidence type="ECO:0000313" key="1">
    <source>
        <dbReference type="EMBL" id="KAJ4463090.1"/>
    </source>
</evidence>
<protein>
    <submittedName>
        <fullName evidence="1">Uncharacterized protein</fullName>
    </submittedName>
</protein>
<evidence type="ECO:0000313" key="2">
    <source>
        <dbReference type="Proteomes" id="UP001141327"/>
    </source>
</evidence>
<proteinExistence type="predicted"/>
<reference evidence="1" key="1">
    <citation type="journal article" date="2022" name="bioRxiv">
        <title>Genomics of Preaxostyla Flagellates Illuminates Evolutionary Transitions and the Path Towards Mitochondrial Loss.</title>
        <authorList>
            <person name="Novak L.V.F."/>
            <person name="Treitli S.C."/>
            <person name="Pyrih J."/>
            <person name="Halakuc P."/>
            <person name="Pipaliya S.V."/>
            <person name="Vacek V."/>
            <person name="Brzon O."/>
            <person name="Soukal P."/>
            <person name="Eme L."/>
            <person name="Dacks J.B."/>
            <person name="Karnkowska A."/>
            <person name="Elias M."/>
            <person name="Hampl V."/>
        </authorList>
    </citation>
    <scope>NUCLEOTIDE SEQUENCE</scope>
    <source>
        <strain evidence="1">RCP-MX</strain>
    </source>
</reference>
<name>A0ABQ8UVG9_9EUKA</name>
<gene>
    <name evidence="1" type="ORF">PAPYR_353</name>
</gene>
<comment type="caution">
    <text evidence="1">The sequence shown here is derived from an EMBL/GenBank/DDBJ whole genome shotgun (WGS) entry which is preliminary data.</text>
</comment>
<dbReference type="PROSITE" id="PS51257">
    <property type="entry name" value="PROKAR_LIPOPROTEIN"/>
    <property type="match status" value="1"/>
</dbReference>
<accession>A0ABQ8UVG9</accession>
<dbReference type="EMBL" id="JAPMOS010000001">
    <property type="protein sequence ID" value="KAJ4463090.1"/>
    <property type="molecule type" value="Genomic_DNA"/>
</dbReference>
<keyword evidence="2" id="KW-1185">Reference proteome</keyword>